<sequence>MVVVGSPRGRSGGGGGANAAKSSGGMDEAKVCSVAWQRQHVHYEQNNTKASIQQAAHGGDALPVVELKPFTKKVWRREKSLPNFYEKPLPRDDQAVETARIARNAPQPNIVRYIRELSEQRKTVDTRQSADSTQRYRSKLHPKADFNFESRAVSEHQQDLIPSFTTRQERTKTTLGDEAGNGVVGGPSASAAGTTTGTTSAGGGISSMGGVLTERSGATLGREFSNLMAAYTRDKPLQQQHAVLTGGKLSMANLGRRPLLYLNPFSAYGAKQPWSSICRENSPMGLSPRQAVSLSVSPRGGSGALHVSSANGHPPRRDLVLSGSCFHTPEKVVLQPLRTNHQSAHRFNPKLGAAQDSLMMLSRAGAPTVLEKNLCFDQEVRLDRCRRERSFAAVNDTNVLSSAHYVVYDSQPTRGEITLMKAREANKSRDGSKMVYRRNGMQKPFGSIPALGQSHPNVMLGRVYDNSPRSIKSELGDSGIMSSPGEPVDAEDVIGGPAAFPRDLGEEPIPEHPGDCEDGVRQLNAVELNMWAPAHSVAVLDDVEMQSPDQYRRPLSDSAATETVHERNEMTPMSAENKARMLPRGGSFSEVVEMDREHTGHTPRREAFGLTDTAPAALASSGWQEAQHSEPGAEATSKECTSNEPGESSVPVDSSTIPGPSEIDSQPAIIAPDTSISESKTNELVENKDSLRKIFQESTGDGPASHTQDMELVSVNSTAPSYGNINSARDPFVDQVAVVSEKEQSVDNPKSDEPLKPNGEIKPDESVSGVHSTPSVDVPTDLAKESEGNKPQEDQQVPATQNIADNELPSDAAKSAVTSDELSSQSHMPDTGAGEATGKSEESDPPLSDAKKEVPEQSPLSARESNTDTLQADCLDSERNVSKTTPRIEESANQGQSAQDEVEKEEKTSEETIPTGDQGSNEAVPATLSEKDKSGKDNNIDLTTVKPLSTDDGVNPPTTRSEQAIETVTKANVPAEIEGEAGVEAIVTVTTEPAQTGDNFDGSKTFLTTTNVESEDWQNNMVKV</sequence>
<feature type="region of interest" description="Disordered" evidence="1">
    <location>
        <begin position="1"/>
        <end position="24"/>
    </location>
</feature>
<feature type="region of interest" description="Disordered" evidence="1">
    <location>
        <begin position="548"/>
        <end position="576"/>
    </location>
</feature>
<evidence type="ECO:0000313" key="3">
    <source>
        <dbReference type="Proteomes" id="UP001374579"/>
    </source>
</evidence>
<feature type="region of interest" description="Disordered" evidence="1">
    <location>
        <begin position="120"/>
        <end position="139"/>
    </location>
</feature>
<feature type="compositionally biased region" description="Polar residues" evidence="1">
    <location>
        <begin position="714"/>
        <end position="727"/>
    </location>
</feature>
<protein>
    <submittedName>
        <fullName evidence="2">Uncharacterized protein</fullName>
    </submittedName>
</protein>
<feature type="compositionally biased region" description="Polar residues" evidence="1">
    <location>
        <begin position="858"/>
        <end position="870"/>
    </location>
</feature>
<feature type="compositionally biased region" description="Basic and acidic residues" evidence="1">
    <location>
        <begin position="680"/>
        <end position="695"/>
    </location>
</feature>
<evidence type="ECO:0000256" key="1">
    <source>
        <dbReference type="SAM" id="MobiDB-lite"/>
    </source>
</evidence>
<keyword evidence="3" id="KW-1185">Reference proteome</keyword>
<feature type="compositionally biased region" description="Basic and acidic residues" evidence="1">
    <location>
        <begin position="740"/>
        <end position="765"/>
    </location>
</feature>
<feature type="region of interest" description="Disordered" evidence="1">
    <location>
        <begin position="151"/>
        <end position="209"/>
    </location>
</feature>
<accession>A0AAN9BN30</accession>
<gene>
    <name evidence="2" type="ORF">V1264_016033</name>
</gene>
<name>A0AAN9BN30_9CAEN</name>
<dbReference type="EMBL" id="JBAMIC010000004">
    <property type="protein sequence ID" value="KAK7108270.1"/>
    <property type="molecule type" value="Genomic_DNA"/>
</dbReference>
<feature type="compositionally biased region" description="Basic and acidic residues" evidence="1">
    <location>
        <begin position="929"/>
        <end position="939"/>
    </location>
</feature>
<feature type="compositionally biased region" description="Basic and acidic residues" evidence="1">
    <location>
        <begin position="876"/>
        <end position="890"/>
    </location>
</feature>
<dbReference type="Proteomes" id="UP001374579">
    <property type="component" value="Unassembled WGS sequence"/>
</dbReference>
<feature type="region of interest" description="Disordered" evidence="1">
    <location>
        <begin position="292"/>
        <end position="315"/>
    </location>
</feature>
<feature type="compositionally biased region" description="Polar residues" evidence="1">
    <location>
        <begin position="126"/>
        <end position="135"/>
    </location>
</feature>
<dbReference type="AlphaFoldDB" id="A0AAN9BN30"/>
<feature type="region of interest" description="Disordered" evidence="1">
    <location>
        <begin position="620"/>
        <end position="962"/>
    </location>
</feature>
<evidence type="ECO:0000313" key="2">
    <source>
        <dbReference type="EMBL" id="KAK7108270.1"/>
    </source>
</evidence>
<comment type="caution">
    <text evidence="2">The sequence shown here is derived from an EMBL/GenBank/DDBJ whole genome shotgun (WGS) entry which is preliminary data.</text>
</comment>
<feature type="compositionally biased region" description="Basic and acidic residues" evidence="1">
    <location>
        <begin position="782"/>
        <end position="793"/>
    </location>
</feature>
<feature type="compositionally biased region" description="Polar residues" evidence="1">
    <location>
        <begin position="816"/>
        <end position="828"/>
    </location>
</feature>
<feature type="compositionally biased region" description="Polar residues" evidence="1">
    <location>
        <begin position="638"/>
        <end position="658"/>
    </location>
</feature>
<reference evidence="2 3" key="1">
    <citation type="submission" date="2024-02" db="EMBL/GenBank/DDBJ databases">
        <title>Chromosome-scale genome assembly of the rough periwinkle Littorina saxatilis.</title>
        <authorList>
            <person name="De Jode A."/>
            <person name="Faria R."/>
            <person name="Formenti G."/>
            <person name="Sims Y."/>
            <person name="Smith T.P."/>
            <person name="Tracey A."/>
            <person name="Wood J.M.D."/>
            <person name="Zagrodzka Z.B."/>
            <person name="Johannesson K."/>
            <person name="Butlin R.K."/>
            <person name="Leder E.H."/>
        </authorList>
    </citation>
    <scope>NUCLEOTIDE SEQUENCE [LARGE SCALE GENOMIC DNA]</scope>
    <source>
        <strain evidence="2">Snail1</strain>
        <tissue evidence="2">Muscle</tissue>
    </source>
</reference>
<organism evidence="2 3">
    <name type="scientific">Littorina saxatilis</name>
    <dbReference type="NCBI Taxonomy" id="31220"/>
    <lineage>
        <taxon>Eukaryota</taxon>
        <taxon>Metazoa</taxon>
        <taxon>Spiralia</taxon>
        <taxon>Lophotrochozoa</taxon>
        <taxon>Mollusca</taxon>
        <taxon>Gastropoda</taxon>
        <taxon>Caenogastropoda</taxon>
        <taxon>Littorinimorpha</taxon>
        <taxon>Littorinoidea</taxon>
        <taxon>Littorinidae</taxon>
        <taxon>Littorina</taxon>
    </lineage>
</organism>
<feature type="compositionally biased region" description="Polar residues" evidence="1">
    <location>
        <begin position="794"/>
        <end position="804"/>
    </location>
</feature>
<feature type="compositionally biased region" description="Low complexity" evidence="1">
    <location>
        <begin position="186"/>
        <end position="199"/>
    </location>
</feature>
<proteinExistence type="predicted"/>